<protein>
    <recommendedName>
        <fullName evidence="1">Peroxin/Ferlin domain-containing protein</fullName>
    </recommendedName>
</protein>
<dbReference type="HOGENOM" id="CLU_1483588_0_0_1"/>
<dbReference type="EMBL" id="ABJB010161348">
    <property type="status" value="NOT_ANNOTATED_CDS"/>
    <property type="molecule type" value="Genomic_DNA"/>
</dbReference>
<dbReference type="OrthoDB" id="72441at2759"/>
<dbReference type="InterPro" id="IPR051513">
    <property type="entry name" value="Tectonin_beta-prop"/>
</dbReference>
<dbReference type="VEuPathDB" id="VectorBase:ISCI008560"/>
<evidence type="ECO:0000259" key="1">
    <source>
        <dbReference type="SMART" id="SM00693"/>
    </source>
</evidence>
<reference evidence="2 4" key="1">
    <citation type="submission" date="2008-03" db="EMBL/GenBank/DDBJ databases">
        <title>Annotation of Ixodes scapularis.</title>
        <authorList>
            <consortium name="Ixodes scapularis Genome Project Consortium"/>
            <person name="Caler E."/>
            <person name="Hannick L.I."/>
            <person name="Bidwell S."/>
            <person name="Joardar V."/>
            <person name="Thiagarajan M."/>
            <person name="Amedeo P."/>
            <person name="Galinsky K.J."/>
            <person name="Schobel S."/>
            <person name="Inman J."/>
            <person name="Hostetler J."/>
            <person name="Miller J."/>
            <person name="Hammond M."/>
            <person name="Megy K."/>
            <person name="Lawson D."/>
            <person name="Kodira C."/>
            <person name="Sutton G."/>
            <person name="Meyer J."/>
            <person name="Hill C.A."/>
            <person name="Birren B."/>
            <person name="Nene V."/>
            <person name="Collins F."/>
            <person name="Alarcon-Chaidez F."/>
            <person name="Wikel S."/>
            <person name="Strausberg R."/>
        </authorList>
    </citation>
    <scope>NUCLEOTIDE SEQUENCE [LARGE SCALE GENOMIC DNA]</scope>
    <source>
        <strain evidence="4">Wikel</strain>
        <strain evidence="2">Wikel colony</strain>
    </source>
</reference>
<dbReference type="PANTHER" id="PTHR23250">
    <property type="entry name" value="DYSFERLIN-RELATED"/>
    <property type="match status" value="1"/>
</dbReference>
<dbReference type="Proteomes" id="UP000001555">
    <property type="component" value="Unassembled WGS sequence"/>
</dbReference>
<evidence type="ECO:0000313" key="3">
    <source>
        <dbReference type="EnsemblMetazoa" id="ISCW008560-PA"/>
    </source>
</evidence>
<dbReference type="PaxDb" id="6945-B7PXZ4"/>
<feature type="domain" description="Peroxin/Ferlin" evidence="1">
    <location>
        <begin position="126"/>
        <end position="182"/>
    </location>
</feature>
<evidence type="ECO:0000313" key="2">
    <source>
        <dbReference type="EMBL" id="EEC11466.1"/>
    </source>
</evidence>
<dbReference type="STRING" id="6945.B7PXZ4"/>
<proteinExistence type="evidence at protein level"/>
<dbReference type="EMBL" id="ABJB010849711">
    <property type="status" value="NOT_ANNOTATED_CDS"/>
    <property type="molecule type" value="Genomic_DNA"/>
</dbReference>
<dbReference type="PANTHER" id="PTHR23250:SF1">
    <property type="entry name" value="TECTONIN BETA-PROPELLER REPEAT-CONTAINING PROTEIN 1"/>
    <property type="match status" value="1"/>
</dbReference>
<dbReference type="VEuPathDB" id="VectorBase:ISCP_010355"/>
<dbReference type="InterPro" id="IPR006614">
    <property type="entry name" value="Peroxin/Ferlin"/>
</dbReference>
<dbReference type="EnsemblMetazoa" id="ISCW008560-RA">
    <property type="protein sequence ID" value="ISCW008560-PA"/>
    <property type="gene ID" value="ISCW008560"/>
</dbReference>
<gene>
    <name evidence="2" type="ORF">IscW_ISCW008560</name>
</gene>
<evidence type="ECO:0000313" key="4">
    <source>
        <dbReference type="Proteomes" id="UP000001555"/>
    </source>
</evidence>
<accession>B7PXZ4</accession>
<evidence type="ECO:0007829" key="5">
    <source>
        <dbReference type="PeptideAtlas" id="B7PXZ4"/>
    </source>
</evidence>
<dbReference type="EMBL" id="ABJB010308106">
    <property type="status" value="NOT_ANNOTATED_CDS"/>
    <property type="molecule type" value="Genomic_DNA"/>
</dbReference>
<dbReference type="VEuPathDB" id="VectorBase:ISCW008560"/>
<name>B7PXZ4_IXOSC</name>
<dbReference type="InParanoid" id="B7PXZ4"/>
<organism>
    <name type="scientific">Ixodes scapularis</name>
    <name type="common">Black-legged tick</name>
    <name type="synonym">Deer tick</name>
    <dbReference type="NCBI Taxonomy" id="6945"/>
    <lineage>
        <taxon>Eukaryota</taxon>
        <taxon>Metazoa</taxon>
        <taxon>Ecdysozoa</taxon>
        <taxon>Arthropoda</taxon>
        <taxon>Chelicerata</taxon>
        <taxon>Arachnida</taxon>
        <taxon>Acari</taxon>
        <taxon>Parasitiformes</taxon>
        <taxon>Ixodida</taxon>
        <taxon>Ixodoidea</taxon>
        <taxon>Ixodidae</taxon>
        <taxon>Ixodinae</taxon>
        <taxon>Ixodes</taxon>
    </lineage>
</organism>
<sequence>MVINMADVVSVSDVSDRERRMAGVYTETMNSKGTFVKVAFGSDREFEDWVWDVFVHDSDATDESTRPSDLFWRHLGGGHFRVVESCPLGVTWALGHDNTAWAYTGGYGGGVFRGMTGHNEKVGPMTDIKSVLIYENQRWNPFSGFAARGLLTDRYMWSDRSGLVECTKEGTRLDSAHWHWGS</sequence>
<keyword evidence="5" id="KW-1267">Proteomics identification</keyword>
<keyword evidence="4" id="KW-1185">Reference proteome</keyword>
<dbReference type="EMBL" id="DS817175">
    <property type="protein sequence ID" value="EEC11466.1"/>
    <property type="molecule type" value="Genomic_DNA"/>
</dbReference>
<dbReference type="SMART" id="SM00693">
    <property type="entry name" value="DysFN"/>
    <property type="match status" value="1"/>
</dbReference>
<reference evidence="3" key="2">
    <citation type="submission" date="2020-05" db="UniProtKB">
        <authorList>
            <consortium name="EnsemblMetazoa"/>
        </authorList>
    </citation>
    <scope>IDENTIFICATION</scope>
    <source>
        <strain evidence="3">wikel</strain>
    </source>
</reference>
<dbReference type="AlphaFoldDB" id="B7PXZ4"/>
<dbReference type="GO" id="GO:0016020">
    <property type="term" value="C:membrane"/>
    <property type="evidence" value="ECO:0007669"/>
    <property type="project" value="InterPro"/>
</dbReference>